<protein>
    <submittedName>
        <fullName evidence="1">Uncharacterized protein</fullName>
    </submittedName>
</protein>
<accession>A0A517SQU2</accession>
<evidence type="ECO:0000313" key="1">
    <source>
        <dbReference type="EMBL" id="QDT58505.1"/>
    </source>
</evidence>
<sequence length="70" mass="7152">MVVSLAGRGGFRCGIAVGVANHFTLTSLRLDSPASGRVQSTSAFSNILSLAGEFSQHSISGCVLLLESLG</sequence>
<reference evidence="1 2" key="1">
    <citation type="submission" date="2019-02" db="EMBL/GenBank/DDBJ databases">
        <title>Deep-cultivation of Planctomycetes and their phenomic and genomic characterization uncovers novel biology.</title>
        <authorList>
            <person name="Wiegand S."/>
            <person name="Jogler M."/>
            <person name="Boedeker C."/>
            <person name="Pinto D."/>
            <person name="Vollmers J."/>
            <person name="Rivas-Marin E."/>
            <person name="Kohn T."/>
            <person name="Peeters S.H."/>
            <person name="Heuer A."/>
            <person name="Rast P."/>
            <person name="Oberbeckmann S."/>
            <person name="Bunk B."/>
            <person name="Jeske O."/>
            <person name="Meyerdierks A."/>
            <person name="Storesund J.E."/>
            <person name="Kallscheuer N."/>
            <person name="Luecker S."/>
            <person name="Lage O.M."/>
            <person name="Pohl T."/>
            <person name="Merkel B.J."/>
            <person name="Hornburger P."/>
            <person name="Mueller R.-W."/>
            <person name="Bruemmer F."/>
            <person name="Labrenz M."/>
            <person name="Spormann A.M."/>
            <person name="Op den Camp H."/>
            <person name="Overmann J."/>
            <person name="Amann R."/>
            <person name="Jetten M.S.M."/>
            <person name="Mascher T."/>
            <person name="Medema M.H."/>
            <person name="Devos D.P."/>
            <person name="Kaster A.-K."/>
            <person name="Ovreas L."/>
            <person name="Rohde M."/>
            <person name="Galperin M.Y."/>
            <person name="Jogler C."/>
        </authorList>
    </citation>
    <scope>NUCLEOTIDE SEQUENCE [LARGE SCALE GENOMIC DNA]</scope>
    <source>
        <strain evidence="1 2">SV_7m_r</strain>
    </source>
</reference>
<dbReference type="EMBL" id="CP036272">
    <property type="protein sequence ID" value="QDT58505.1"/>
    <property type="molecule type" value="Genomic_DNA"/>
</dbReference>
<name>A0A517SQU2_9BACT</name>
<proteinExistence type="predicted"/>
<dbReference type="Proteomes" id="UP000315003">
    <property type="component" value="Chromosome"/>
</dbReference>
<gene>
    <name evidence="1" type="ORF">SV7mr_09980</name>
</gene>
<evidence type="ECO:0000313" key="2">
    <source>
        <dbReference type="Proteomes" id="UP000315003"/>
    </source>
</evidence>
<dbReference type="AlphaFoldDB" id="A0A517SQU2"/>
<organism evidence="1 2">
    <name type="scientific">Stieleria bergensis</name>
    <dbReference type="NCBI Taxonomy" id="2528025"/>
    <lineage>
        <taxon>Bacteria</taxon>
        <taxon>Pseudomonadati</taxon>
        <taxon>Planctomycetota</taxon>
        <taxon>Planctomycetia</taxon>
        <taxon>Pirellulales</taxon>
        <taxon>Pirellulaceae</taxon>
        <taxon>Stieleria</taxon>
    </lineage>
</organism>
<keyword evidence="2" id="KW-1185">Reference proteome</keyword>